<dbReference type="Pfam" id="PF00534">
    <property type="entry name" value="Glycos_transf_1"/>
    <property type="match status" value="1"/>
</dbReference>
<feature type="domain" description="Glycosyltransferase subfamily 4-like N-terminal" evidence="3">
    <location>
        <begin position="15"/>
        <end position="163"/>
    </location>
</feature>
<name>A0A1F4SNX6_UNCSA</name>
<dbReference type="EMBL" id="MEUB01000031">
    <property type="protein sequence ID" value="OGC22154.1"/>
    <property type="molecule type" value="Genomic_DNA"/>
</dbReference>
<accession>A0A1F4SNX6</accession>
<protein>
    <recommendedName>
        <fullName evidence="6">Glycosyl transferase family 1 domain-containing protein</fullName>
    </recommendedName>
</protein>
<dbReference type="FunFam" id="3.40.50.2000:FF:000119">
    <property type="entry name" value="Glycosyl transferase group 1"/>
    <property type="match status" value="1"/>
</dbReference>
<dbReference type="Proteomes" id="UP000178417">
    <property type="component" value="Unassembled WGS sequence"/>
</dbReference>
<evidence type="ECO:0000259" key="2">
    <source>
        <dbReference type="Pfam" id="PF00534"/>
    </source>
</evidence>
<gene>
    <name evidence="4" type="ORF">A2310_04875</name>
</gene>
<dbReference type="CDD" id="cd03809">
    <property type="entry name" value="GT4_MtfB-like"/>
    <property type="match status" value="1"/>
</dbReference>
<proteinExistence type="predicted"/>
<dbReference type="Gene3D" id="3.40.50.2000">
    <property type="entry name" value="Glycogen Phosphorylase B"/>
    <property type="match status" value="2"/>
</dbReference>
<dbReference type="InterPro" id="IPR028098">
    <property type="entry name" value="Glyco_trans_4-like_N"/>
</dbReference>
<sequence>MYKVAIDARELSNNGGIATYILNLLRHIDERDMDLSLLVREEKTILDSKFNISKLYIPDFIYSNFTWTNFVIPKYLKENKIDLYHSPFFTLPLTKPCKMVVTIHDVIFNVNSSWFPLKNLLSFKLFTNIAVKMADKIITDSEASKHDLIKYYSINSNLIKVIPLAASSDFIPLGDRSVIDKTLTLFNIKKPFILYIGTLGNRKNIDRLILAFERLKLKSKIPHDLVLVGSPGYKGDKVLKMISKSKVSENIVHINSVDLHKMVCLYNAADIFVYPSLYEGFGLPVLEAFSCGTPVATSNTSSLKEISENAAILFNPEDINDIALQIEKVLSDKSLADSLIQKGLNRAKEFSWQKAAIETIQVYKEVLNAA</sequence>
<dbReference type="STRING" id="1802579.A2310_04875"/>
<dbReference type="AlphaFoldDB" id="A0A1F4SNX6"/>
<reference evidence="4 5" key="1">
    <citation type="journal article" date="2016" name="Nat. Commun.">
        <title>Thousands of microbial genomes shed light on interconnected biogeochemical processes in an aquifer system.</title>
        <authorList>
            <person name="Anantharaman K."/>
            <person name="Brown C.T."/>
            <person name="Hug L.A."/>
            <person name="Sharon I."/>
            <person name="Castelle C.J."/>
            <person name="Probst A.J."/>
            <person name="Thomas B.C."/>
            <person name="Singh A."/>
            <person name="Wilkins M.J."/>
            <person name="Karaoz U."/>
            <person name="Brodie E.L."/>
            <person name="Williams K.H."/>
            <person name="Hubbard S.S."/>
            <person name="Banfield J.F."/>
        </authorList>
    </citation>
    <scope>NUCLEOTIDE SEQUENCE [LARGE SCALE GENOMIC DNA]</scope>
</reference>
<evidence type="ECO:0000259" key="3">
    <source>
        <dbReference type="Pfam" id="PF13439"/>
    </source>
</evidence>
<dbReference type="GO" id="GO:0009103">
    <property type="term" value="P:lipopolysaccharide biosynthetic process"/>
    <property type="evidence" value="ECO:0007669"/>
    <property type="project" value="TreeGrafter"/>
</dbReference>
<dbReference type="Pfam" id="PF13439">
    <property type="entry name" value="Glyco_transf_4"/>
    <property type="match status" value="1"/>
</dbReference>
<dbReference type="GO" id="GO:0016757">
    <property type="term" value="F:glycosyltransferase activity"/>
    <property type="evidence" value="ECO:0007669"/>
    <property type="project" value="InterPro"/>
</dbReference>
<keyword evidence="1" id="KW-0808">Transferase</keyword>
<evidence type="ECO:0000313" key="5">
    <source>
        <dbReference type="Proteomes" id="UP000178417"/>
    </source>
</evidence>
<evidence type="ECO:0000313" key="4">
    <source>
        <dbReference type="EMBL" id="OGC22154.1"/>
    </source>
</evidence>
<dbReference type="SUPFAM" id="SSF53756">
    <property type="entry name" value="UDP-Glycosyltransferase/glycogen phosphorylase"/>
    <property type="match status" value="1"/>
</dbReference>
<comment type="caution">
    <text evidence="4">The sequence shown here is derived from an EMBL/GenBank/DDBJ whole genome shotgun (WGS) entry which is preliminary data.</text>
</comment>
<evidence type="ECO:0008006" key="6">
    <source>
        <dbReference type="Google" id="ProtNLM"/>
    </source>
</evidence>
<feature type="domain" description="Glycosyl transferase family 1" evidence="2">
    <location>
        <begin position="187"/>
        <end position="343"/>
    </location>
</feature>
<dbReference type="PANTHER" id="PTHR46401:SF2">
    <property type="entry name" value="GLYCOSYLTRANSFERASE WBBK-RELATED"/>
    <property type="match status" value="1"/>
</dbReference>
<evidence type="ECO:0000256" key="1">
    <source>
        <dbReference type="ARBA" id="ARBA00022679"/>
    </source>
</evidence>
<organism evidence="4 5">
    <name type="scientific">candidate division WOR-1 bacterium RIFOXYB2_FULL_37_13</name>
    <dbReference type="NCBI Taxonomy" id="1802579"/>
    <lineage>
        <taxon>Bacteria</taxon>
        <taxon>Bacillati</taxon>
        <taxon>Saganbacteria</taxon>
    </lineage>
</organism>
<dbReference type="InterPro" id="IPR001296">
    <property type="entry name" value="Glyco_trans_1"/>
</dbReference>
<dbReference type="PANTHER" id="PTHR46401">
    <property type="entry name" value="GLYCOSYLTRANSFERASE WBBK-RELATED"/>
    <property type="match status" value="1"/>
</dbReference>